<dbReference type="Proteomes" id="UP000670092">
    <property type="component" value="Unassembled WGS sequence"/>
</dbReference>
<accession>A0A8H8CS40</accession>
<organism evidence="2 3">
    <name type="scientific">Ajellomyces capsulatus</name>
    <name type="common">Darling's disease fungus</name>
    <name type="synonym">Histoplasma capsulatum</name>
    <dbReference type="NCBI Taxonomy" id="5037"/>
    <lineage>
        <taxon>Eukaryota</taxon>
        <taxon>Fungi</taxon>
        <taxon>Dikarya</taxon>
        <taxon>Ascomycota</taxon>
        <taxon>Pezizomycotina</taxon>
        <taxon>Eurotiomycetes</taxon>
        <taxon>Eurotiomycetidae</taxon>
        <taxon>Onygenales</taxon>
        <taxon>Ajellomycetaceae</taxon>
        <taxon>Histoplasma</taxon>
    </lineage>
</organism>
<evidence type="ECO:0000256" key="1">
    <source>
        <dbReference type="SAM" id="Phobius"/>
    </source>
</evidence>
<dbReference type="VEuPathDB" id="FungiDB:I7I52_11506"/>
<reference evidence="2 3" key="1">
    <citation type="submission" date="2021-01" db="EMBL/GenBank/DDBJ databases">
        <title>Chromosome-level genome assembly of a human fungal pathogen reveals clustering of transcriptionally co-regulated genes.</title>
        <authorList>
            <person name="Voorhies M."/>
            <person name="Cohen S."/>
            <person name="Shea T.P."/>
            <person name="Petrus S."/>
            <person name="Munoz J.F."/>
            <person name="Poplawski S."/>
            <person name="Goldman W.E."/>
            <person name="Michael T."/>
            <person name="Cuomo C.A."/>
            <person name="Sil A."/>
            <person name="Beyhan S."/>
        </authorList>
    </citation>
    <scope>NUCLEOTIDE SEQUENCE [LARGE SCALE GENOMIC DNA]</scope>
    <source>
        <strain evidence="2 3">G184AR</strain>
    </source>
</reference>
<keyword evidence="1" id="KW-1133">Transmembrane helix</keyword>
<dbReference type="EMBL" id="JAEVHI010000007">
    <property type="protein sequence ID" value="KAG5287659.1"/>
    <property type="molecule type" value="Genomic_DNA"/>
</dbReference>
<evidence type="ECO:0000313" key="2">
    <source>
        <dbReference type="EMBL" id="KAG5287659.1"/>
    </source>
</evidence>
<gene>
    <name evidence="2" type="ORF">I7I52_11506</name>
</gene>
<feature type="transmembrane region" description="Helical" evidence="1">
    <location>
        <begin position="46"/>
        <end position="71"/>
    </location>
</feature>
<comment type="caution">
    <text evidence="2">The sequence shown here is derived from an EMBL/GenBank/DDBJ whole genome shotgun (WGS) entry which is preliminary data.</text>
</comment>
<dbReference type="AlphaFoldDB" id="A0A8H8CS40"/>
<proteinExistence type="predicted"/>
<evidence type="ECO:0000313" key="3">
    <source>
        <dbReference type="Proteomes" id="UP000670092"/>
    </source>
</evidence>
<keyword evidence="1" id="KW-0812">Transmembrane</keyword>
<sequence>MGLKHGHRPEKHRLLSSMHIVFVVLNRVEVQSSNKINHDPSPLTSFIYFIFSFILYFVFKRGLLSLAFYFSINPLMWVDFRCDGGVSESTLTSNFNIAFYLTGRYRTSNLNLTPQLEPQTLSTVVALQL</sequence>
<name>A0A8H8CS40_AJECA</name>
<keyword evidence="1" id="KW-0472">Membrane</keyword>
<protein>
    <submittedName>
        <fullName evidence="2">Uncharacterized protein</fullName>
    </submittedName>
</protein>